<evidence type="ECO:0000256" key="2">
    <source>
        <dbReference type="SAM" id="SignalP"/>
    </source>
</evidence>
<evidence type="ECO:0000313" key="3">
    <source>
        <dbReference type="EMBL" id="KAA2236123.1"/>
    </source>
</evidence>
<dbReference type="RefSeq" id="WP_149819137.1">
    <property type="nucleotide sequence ID" value="NZ_VUOA01000028.1"/>
</dbReference>
<accession>A0A5B2V9E7</accession>
<feature type="signal peptide" evidence="2">
    <location>
        <begin position="1"/>
        <end position="22"/>
    </location>
</feature>
<reference evidence="3 4" key="1">
    <citation type="submission" date="2019-09" db="EMBL/GenBank/DDBJ databases">
        <title>Salinarimonas rosea gen. nov., sp. nov., a new member of the a-2 subgroup of the Proteobacteria.</title>
        <authorList>
            <person name="Liu J."/>
        </authorList>
    </citation>
    <scope>NUCLEOTIDE SEQUENCE [LARGE SCALE GENOMIC DNA]</scope>
    <source>
        <strain evidence="3 4">BN140002</strain>
    </source>
</reference>
<organism evidence="3 4">
    <name type="scientific">Salinarimonas soli</name>
    <dbReference type="NCBI Taxonomy" id="1638099"/>
    <lineage>
        <taxon>Bacteria</taxon>
        <taxon>Pseudomonadati</taxon>
        <taxon>Pseudomonadota</taxon>
        <taxon>Alphaproteobacteria</taxon>
        <taxon>Hyphomicrobiales</taxon>
        <taxon>Salinarimonadaceae</taxon>
        <taxon>Salinarimonas</taxon>
    </lineage>
</organism>
<dbReference type="AlphaFoldDB" id="A0A5B2V9E7"/>
<comment type="caution">
    <text evidence="3">The sequence shown here is derived from an EMBL/GenBank/DDBJ whole genome shotgun (WGS) entry which is preliminary data.</text>
</comment>
<name>A0A5B2V9E7_9HYPH</name>
<keyword evidence="2" id="KW-0732">Signal</keyword>
<dbReference type="EMBL" id="VUOA01000028">
    <property type="protein sequence ID" value="KAA2236123.1"/>
    <property type="molecule type" value="Genomic_DNA"/>
</dbReference>
<gene>
    <name evidence="3" type="ORF">F0L46_15510</name>
</gene>
<proteinExistence type="predicted"/>
<dbReference type="Proteomes" id="UP000323142">
    <property type="component" value="Unassembled WGS sequence"/>
</dbReference>
<evidence type="ECO:0000256" key="1">
    <source>
        <dbReference type="SAM" id="MobiDB-lite"/>
    </source>
</evidence>
<sequence length="71" mass="7402">MITAPRQILFLGLMLAALIAVAATLSAQARPRGPVGISAPTLTRSGEPVASISRPDFDLRWGGTTITLASR</sequence>
<reference evidence="3 4" key="2">
    <citation type="submission" date="2019-09" db="EMBL/GenBank/DDBJ databases">
        <authorList>
            <person name="Jin C."/>
        </authorList>
    </citation>
    <scope>NUCLEOTIDE SEQUENCE [LARGE SCALE GENOMIC DNA]</scope>
    <source>
        <strain evidence="3 4">BN140002</strain>
    </source>
</reference>
<protein>
    <submittedName>
        <fullName evidence="3">Uncharacterized protein</fullName>
    </submittedName>
</protein>
<feature type="chain" id="PRO_5022895273" evidence="2">
    <location>
        <begin position="23"/>
        <end position="71"/>
    </location>
</feature>
<keyword evidence="4" id="KW-1185">Reference proteome</keyword>
<evidence type="ECO:0000313" key="4">
    <source>
        <dbReference type="Proteomes" id="UP000323142"/>
    </source>
</evidence>
<feature type="region of interest" description="Disordered" evidence="1">
    <location>
        <begin position="28"/>
        <end position="49"/>
    </location>
</feature>